<dbReference type="AlphaFoldDB" id="A0A0M9EMR6"/>
<reference evidence="1 2" key="1">
    <citation type="submission" date="2015-04" db="EMBL/GenBank/DDBJ databases">
        <title>The draft genome sequence of Fusarium langsethiae, a T-2/HT-2 mycotoxin producer.</title>
        <authorList>
            <person name="Lysoe E."/>
            <person name="Divon H.H."/>
            <person name="Terzi V."/>
            <person name="Orru L."/>
            <person name="Lamontanara A."/>
            <person name="Kolseth A.-K."/>
            <person name="Frandsen R.J."/>
            <person name="Nielsen K."/>
            <person name="Thrane U."/>
        </authorList>
    </citation>
    <scope>NUCLEOTIDE SEQUENCE [LARGE SCALE GENOMIC DNA]</scope>
    <source>
        <strain evidence="1 2">Fl201059</strain>
    </source>
</reference>
<dbReference type="Proteomes" id="UP000037904">
    <property type="component" value="Unassembled WGS sequence"/>
</dbReference>
<accession>A0A0M9EMR6</accession>
<proteinExistence type="predicted"/>
<evidence type="ECO:0000313" key="2">
    <source>
        <dbReference type="Proteomes" id="UP000037904"/>
    </source>
</evidence>
<sequence>MSATFTSDYIIIRAHESVKAVDLSIPGAQLGNLSTSASPFSGVCSQIMVHYKDSSPSSTYILNKDVKFPEDTNVLITMGGKTENKLMTTSLEKDEEVTWHRHNAS</sequence>
<name>A0A0M9EMR6_FUSLA</name>
<protein>
    <submittedName>
        <fullName evidence="1">Uncharacterized protein</fullName>
    </submittedName>
</protein>
<gene>
    <name evidence="1" type="ORF">FLAG1_11019</name>
</gene>
<comment type="caution">
    <text evidence="1">The sequence shown here is derived from an EMBL/GenBank/DDBJ whole genome shotgun (WGS) entry which is preliminary data.</text>
</comment>
<evidence type="ECO:0000313" key="1">
    <source>
        <dbReference type="EMBL" id="KPA36229.1"/>
    </source>
</evidence>
<dbReference type="EMBL" id="JXCE01000708">
    <property type="protein sequence ID" value="KPA36229.1"/>
    <property type="molecule type" value="Genomic_DNA"/>
</dbReference>
<keyword evidence="2" id="KW-1185">Reference proteome</keyword>
<organism evidence="1 2">
    <name type="scientific">Fusarium langsethiae</name>
    <dbReference type="NCBI Taxonomy" id="179993"/>
    <lineage>
        <taxon>Eukaryota</taxon>
        <taxon>Fungi</taxon>
        <taxon>Dikarya</taxon>
        <taxon>Ascomycota</taxon>
        <taxon>Pezizomycotina</taxon>
        <taxon>Sordariomycetes</taxon>
        <taxon>Hypocreomycetidae</taxon>
        <taxon>Hypocreales</taxon>
        <taxon>Nectriaceae</taxon>
        <taxon>Fusarium</taxon>
    </lineage>
</organism>